<dbReference type="Proteomes" id="UP001162156">
    <property type="component" value="Unassembled WGS sequence"/>
</dbReference>
<evidence type="ECO:0000313" key="2">
    <source>
        <dbReference type="EMBL" id="KAJ8934650.1"/>
    </source>
</evidence>
<accession>A0AAV8X858</accession>
<comment type="caution">
    <text evidence="2">The sequence shown here is derived from an EMBL/GenBank/DDBJ whole genome shotgun (WGS) entry which is preliminary data.</text>
</comment>
<keyword evidence="1" id="KW-0175">Coiled coil</keyword>
<keyword evidence="3" id="KW-1185">Reference proteome</keyword>
<organism evidence="2 3">
    <name type="scientific">Rhamnusium bicolor</name>
    <dbReference type="NCBI Taxonomy" id="1586634"/>
    <lineage>
        <taxon>Eukaryota</taxon>
        <taxon>Metazoa</taxon>
        <taxon>Ecdysozoa</taxon>
        <taxon>Arthropoda</taxon>
        <taxon>Hexapoda</taxon>
        <taxon>Insecta</taxon>
        <taxon>Pterygota</taxon>
        <taxon>Neoptera</taxon>
        <taxon>Endopterygota</taxon>
        <taxon>Coleoptera</taxon>
        <taxon>Polyphaga</taxon>
        <taxon>Cucujiformia</taxon>
        <taxon>Chrysomeloidea</taxon>
        <taxon>Cerambycidae</taxon>
        <taxon>Lepturinae</taxon>
        <taxon>Rhagiini</taxon>
        <taxon>Rhamnusium</taxon>
    </lineage>
</organism>
<name>A0AAV8X858_9CUCU</name>
<sequence length="104" mass="12180">MFKRNTVPQRKPCSFSKEQIIEDIKTISENEDERNKLFLCLEEKPPQDHKFSKLEEFLKGTNNLEDISETLADLVHDVDELKKQIKESIEDLKTKASTVNMIQE</sequence>
<proteinExistence type="predicted"/>
<feature type="coiled-coil region" evidence="1">
    <location>
        <begin position="64"/>
        <end position="98"/>
    </location>
</feature>
<gene>
    <name evidence="2" type="ORF">NQ314_013249</name>
</gene>
<dbReference type="AlphaFoldDB" id="A0AAV8X858"/>
<dbReference type="EMBL" id="JANEYF010003692">
    <property type="protein sequence ID" value="KAJ8934650.1"/>
    <property type="molecule type" value="Genomic_DNA"/>
</dbReference>
<protein>
    <submittedName>
        <fullName evidence="2">Uncharacterized protein</fullName>
    </submittedName>
</protein>
<reference evidence="2" key="1">
    <citation type="journal article" date="2023" name="Insect Mol. Biol.">
        <title>Genome sequencing provides insights into the evolution of gene families encoding plant cell wall-degrading enzymes in longhorned beetles.</title>
        <authorList>
            <person name="Shin N.R."/>
            <person name="Okamura Y."/>
            <person name="Kirsch R."/>
            <person name="Pauchet Y."/>
        </authorList>
    </citation>
    <scope>NUCLEOTIDE SEQUENCE</scope>
    <source>
        <strain evidence="2">RBIC_L_NR</strain>
    </source>
</reference>
<evidence type="ECO:0000256" key="1">
    <source>
        <dbReference type="SAM" id="Coils"/>
    </source>
</evidence>
<evidence type="ECO:0000313" key="3">
    <source>
        <dbReference type="Proteomes" id="UP001162156"/>
    </source>
</evidence>